<accession>A0A319E051</accession>
<keyword evidence="3" id="KW-1185">Reference proteome</keyword>
<gene>
    <name evidence="2" type="ORF">BO78DRAFT_194402</name>
</gene>
<reference evidence="2 3" key="1">
    <citation type="submission" date="2018-02" db="EMBL/GenBank/DDBJ databases">
        <title>The genomes of Aspergillus section Nigri reveals drivers in fungal speciation.</title>
        <authorList>
            <consortium name="DOE Joint Genome Institute"/>
            <person name="Vesth T.C."/>
            <person name="Nybo J."/>
            <person name="Theobald S."/>
            <person name="Brandl J."/>
            <person name="Frisvad J.C."/>
            <person name="Nielsen K.F."/>
            <person name="Lyhne E.K."/>
            <person name="Kogle M.E."/>
            <person name="Kuo A."/>
            <person name="Riley R."/>
            <person name="Clum A."/>
            <person name="Nolan M."/>
            <person name="Lipzen A."/>
            <person name="Salamov A."/>
            <person name="Henrissat B."/>
            <person name="Wiebenga A."/>
            <person name="De vries R.P."/>
            <person name="Grigoriev I.V."/>
            <person name="Mortensen U.H."/>
            <person name="Andersen M.R."/>
            <person name="Baker S.E."/>
        </authorList>
    </citation>
    <scope>NUCLEOTIDE SEQUENCE [LARGE SCALE GENOMIC DNA]</scope>
    <source>
        <strain evidence="2 3">CBS 121057</strain>
    </source>
</reference>
<evidence type="ECO:0000256" key="1">
    <source>
        <dbReference type="SAM" id="Phobius"/>
    </source>
</evidence>
<keyword evidence="1" id="KW-0472">Membrane</keyword>
<evidence type="ECO:0000313" key="2">
    <source>
        <dbReference type="EMBL" id="PYI03442.1"/>
    </source>
</evidence>
<dbReference type="EMBL" id="KZ826380">
    <property type="protein sequence ID" value="PYI03442.1"/>
    <property type="molecule type" value="Genomic_DNA"/>
</dbReference>
<dbReference type="AlphaFoldDB" id="A0A319E051"/>
<dbReference type="Proteomes" id="UP000248423">
    <property type="component" value="Unassembled WGS sequence"/>
</dbReference>
<name>A0A319E051_ASPSB</name>
<sequence>MPAPLVRLVGYIYIVIYLSSAMDSRNSTQRNDSFAMQSTNNNLQFIRIIISLEHPLHQSIQLFLRVHPSLM</sequence>
<evidence type="ECO:0000313" key="3">
    <source>
        <dbReference type="Proteomes" id="UP000248423"/>
    </source>
</evidence>
<feature type="transmembrane region" description="Helical" evidence="1">
    <location>
        <begin position="6"/>
        <end position="22"/>
    </location>
</feature>
<proteinExistence type="predicted"/>
<dbReference type="VEuPathDB" id="FungiDB:BO78DRAFT_194402"/>
<keyword evidence="1" id="KW-1133">Transmembrane helix</keyword>
<organism evidence="2 3">
    <name type="scientific">Aspergillus sclerotiicarbonarius (strain CBS 121057 / IBT 28362)</name>
    <dbReference type="NCBI Taxonomy" id="1448318"/>
    <lineage>
        <taxon>Eukaryota</taxon>
        <taxon>Fungi</taxon>
        <taxon>Dikarya</taxon>
        <taxon>Ascomycota</taxon>
        <taxon>Pezizomycotina</taxon>
        <taxon>Eurotiomycetes</taxon>
        <taxon>Eurotiomycetidae</taxon>
        <taxon>Eurotiales</taxon>
        <taxon>Aspergillaceae</taxon>
        <taxon>Aspergillus</taxon>
        <taxon>Aspergillus subgen. Circumdati</taxon>
    </lineage>
</organism>
<protein>
    <submittedName>
        <fullName evidence="2">Uncharacterized protein</fullName>
    </submittedName>
</protein>
<keyword evidence="1" id="KW-0812">Transmembrane</keyword>